<dbReference type="AlphaFoldDB" id="A0A382TFF1"/>
<keyword evidence="1" id="KW-0472">Membrane</keyword>
<reference evidence="2" key="1">
    <citation type="submission" date="2018-05" db="EMBL/GenBank/DDBJ databases">
        <authorList>
            <person name="Lanie J.A."/>
            <person name="Ng W.-L."/>
            <person name="Kazmierczak K.M."/>
            <person name="Andrzejewski T.M."/>
            <person name="Davidsen T.M."/>
            <person name="Wayne K.J."/>
            <person name="Tettelin H."/>
            <person name="Glass J.I."/>
            <person name="Rusch D."/>
            <person name="Podicherti R."/>
            <person name="Tsui H.-C.T."/>
            <person name="Winkler M.E."/>
        </authorList>
    </citation>
    <scope>NUCLEOTIDE SEQUENCE</scope>
</reference>
<proteinExistence type="predicted"/>
<keyword evidence="1" id="KW-0812">Transmembrane</keyword>
<protein>
    <submittedName>
        <fullName evidence="2">Uncharacterized protein</fullName>
    </submittedName>
</protein>
<keyword evidence="1" id="KW-1133">Transmembrane helix</keyword>
<feature type="non-terminal residue" evidence="2">
    <location>
        <position position="1"/>
    </location>
</feature>
<gene>
    <name evidence="2" type="ORF">METZ01_LOCUS373724</name>
</gene>
<organism evidence="2">
    <name type="scientific">marine metagenome</name>
    <dbReference type="NCBI Taxonomy" id="408172"/>
    <lineage>
        <taxon>unclassified sequences</taxon>
        <taxon>metagenomes</taxon>
        <taxon>ecological metagenomes</taxon>
    </lineage>
</organism>
<name>A0A382TFF1_9ZZZZ</name>
<feature type="transmembrane region" description="Helical" evidence="1">
    <location>
        <begin position="48"/>
        <end position="68"/>
    </location>
</feature>
<evidence type="ECO:0000313" key="2">
    <source>
        <dbReference type="EMBL" id="SVD20870.1"/>
    </source>
</evidence>
<dbReference type="EMBL" id="UINC01136226">
    <property type="protein sequence ID" value="SVD20870.1"/>
    <property type="molecule type" value="Genomic_DNA"/>
</dbReference>
<accession>A0A382TFF1</accession>
<sequence length="70" mass="7712">VGRVNQIKTVEYSSEINSVGKCFEKIERLNLNVLLKKRKKEEQVDKKTNLLIISGATAVATGVVLAILSL</sequence>
<evidence type="ECO:0000256" key="1">
    <source>
        <dbReference type="SAM" id="Phobius"/>
    </source>
</evidence>